<dbReference type="SUPFAM" id="SSF89392">
    <property type="entry name" value="Prokaryotic lipoproteins and lipoprotein localization factors"/>
    <property type="match status" value="1"/>
</dbReference>
<proteinExistence type="predicted"/>
<accession>A0A8E2W614</accession>
<dbReference type="InterPro" id="IPR029046">
    <property type="entry name" value="LolA/LolB/LppX"/>
</dbReference>
<keyword evidence="1" id="KW-0732">Signal</keyword>
<dbReference type="EMBL" id="QGGH01000020">
    <property type="protein sequence ID" value="PWJ86941.1"/>
    <property type="molecule type" value="Genomic_DNA"/>
</dbReference>
<gene>
    <name evidence="2" type="ORF">C8D77_12039</name>
</gene>
<keyword evidence="2" id="KW-0449">Lipoprotein</keyword>
<dbReference type="InterPro" id="IPR004564">
    <property type="entry name" value="OM_lipoprot_carrier_LolA-like"/>
</dbReference>
<protein>
    <submittedName>
        <fullName evidence="2">Outer membrane lipoprotein carrier protein LolA</fullName>
    </submittedName>
</protein>
<sequence>MMFDKKSFDLRKWSLTDERGQTTTITISNVKEDIHVAEETFKIDYAANREYNTPTKSR</sequence>
<evidence type="ECO:0000256" key="1">
    <source>
        <dbReference type="ARBA" id="ARBA00022729"/>
    </source>
</evidence>
<evidence type="ECO:0000313" key="3">
    <source>
        <dbReference type="Proteomes" id="UP000245631"/>
    </source>
</evidence>
<organism evidence="2 3">
    <name type="scientific">Rhizobium loti</name>
    <name type="common">Mesorhizobium loti</name>
    <dbReference type="NCBI Taxonomy" id="381"/>
    <lineage>
        <taxon>Bacteria</taxon>
        <taxon>Pseudomonadati</taxon>
        <taxon>Pseudomonadota</taxon>
        <taxon>Alphaproteobacteria</taxon>
        <taxon>Hyphomicrobiales</taxon>
        <taxon>Phyllobacteriaceae</taxon>
        <taxon>Mesorhizobium</taxon>
    </lineage>
</organism>
<reference evidence="2 3" key="1">
    <citation type="submission" date="2018-05" db="EMBL/GenBank/DDBJ databases">
        <title>Genomic Encyclopedia of Type Strains, Phase IV (KMG-IV): sequencing the most valuable type-strain genomes for metagenomic binning, comparative biology and taxonomic classification.</title>
        <authorList>
            <person name="Goeker M."/>
        </authorList>
    </citation>
    <scope>NUCLEOTIDE SEQUENCE [LARGE SCALE GENOMIC DNA]</scope>
    <source>
        <strain evidence="2 3">DSM 2626</strain>
    </source>
</reference>
<name>A0A8E2W614_RHILI</name>
<dbReference type="Pfam" id="PF03548">
    <property type="entry name" value="LolA"/>
    <property type="match status" value="1"/>
</dbReference>
<dbReference type="Gene3D" id="2.50.20.10">
    <property type="entry name" value="Lipoprotein localisation LolA/LolB/LppX"/>
    <property type="match status" value="1"/>
</dbReference>
<dbReference type="AlphaFoldDB" id="A0A8E2W614"/>
<evidence type="ECO:0000313" key="2">
    <source>
        <dbReference type="EMBL" id="PWJ86941.1"/>
    </source>
</evidence>
<dbReference type="Proteomes" id="UP000245631">
    <property type="component" value="Unassembled WGS sequence"/>
</dbReference>
<comment type="caution">
    <text evidence="2">The sequence shown here is derived from an EMBL/GenBank/DDBJ whole genome shotgun (WGS) entry which is preliminary data.</text>
</comment>